<accession>A0AAD9LU07</accession>
<evidence type="ECO:0000259" key="8">
    <source>
        <dbReference type="Pfam" id="PF25372"/>
    </source>
</evidence>
<dbReference type="FunFam" id="3.80.10.10:FF:000966">
    <property type="entry name" value="Uncharacterized protein"/>
    <property type="match status" value="1"/>
</dbReference>
<dbReference type="PANTHER" id="PTHR10984:SF25">
    <property type="entry name" value="ENDOPLASMIC RETICULUM-GOLGI INTERMEDIATE COMPARTMENT PROTEIN 3"/>
    <property type="match status" value="1"/>
</dbReference>
<proteinExistence type="inferred from homology"/>
<feature type="domain" description="Endoplasmic reticulum vesicle transporter N-terminal" evidence="7">
    <location>
        <begin position="422"/>
        <end position="509"/>
    </location>
</feature>
<dbReference type="Gene3D" id="3.80.10.10">
    <property type="entry name" value="Ribonuclease Inhibitor"/>
    <property type="match status" value="3"/>
</dbReference>
<evidence type="ECO:0000256" key="1">
    <source>
        <dbReference type="ARBA" id="ARBA00004141"/>
    </source>
</evidence>
<reference evidence="9" key="1">
    <citation type="submission" date="2023-08" db="EMBL/GenBank/DDBJ databases">
        <title>Reference Genome Resource for the Citrus Pathogen Phytophthora citrophthora.</title>
        <authorList>
            <person name="Moller H."/>
            <person name="Coetzee B."/>
            <person name="Rose L.J."/>
            <person name="Van Niekerk J.M."/>
        </authorList>
    </citation>
    <scope>NUCLEOTIDE SEQUENCE</scope>
    <source>
        <strain evidence="9">STE-U-9442</strain>
    </source>
</reference>
<dbReference type="GO" id="GO:0005783">
    <property type="term" value="C:endoplasmic reticulum"/>
    <property type="evidence" value="ECO:0007669"/>
    <property type="project" value="TreeGrafter"/>
</dbReference>
<dbReference type="GO" id="GO:0016020">
    <property type="term" value="C:membrane"/>
    <property type="evidence" value="ECO:0007669"/>
    <property type="project" value="UniProtKB-SubCell"/>
</dbReference>
<dbReference type="InterPro" id="IPR012936">
    <property type="entry name" value="Erv_C"/>
</dbReference>
<dbReference type="EMBL" id="JASMQC010000002">
    <property type="protein sequence ID" value="KAK1946942.1"/>
    <property type="molecule type" value="Genomic_DNA"/>
</dbReference>
<dbReference type="InterPro" id="IPR039542">
    <property type="entry name" value="Erv_N"/>
</dbReference>
<dbReference type="Proteomes" id="UP001259832">
    <property type="component" value="Unassembled WGS sequence"/>
</dbReference>
<dbReference type="PANTHER" id="PTHR10984">
    <property type="entry name" value="ENDOPLASMIC RETICULUM-GOLGI INTERMEDIATE COMPARTMENT PROTEIN"/>
    <property type="match status" value="1"/>
</dbReference>
<gene>
    <name evidence="9" type="ORF">P3T76_000952</name>
</gene>
<keyword evidence="5" id="KW-0472">Membrane</keyword>
<feature type="domain" description="F-box/LRR-repeat protein 15-like leucin rich repeat" evidence="8">
    <location>
        <begin position="234"/>
        <end position="371"/>
    </location>
</feature>
<protein>
    <submittedName>
        <fullName evidence="9">Endoplasmic reticulum-Golgi intermediate compartment protein 1</fullName>
    </submittedName>
</protein>
<dbReference type="Pfam" id="PF25372">
    <property type="entry name" value="DUF7885"/>
    <property type="match status" value="1"/>
</dbReference>
<evidence type="ECO:0000256" key="5">
    <source>
        <dbReference type="ARBA" id="ARBA00023136"/>
    </source>
</evidence>
<evidence type="ECO:0000256" key="2">
    <source>
        <dbReference type="ARBA" id="ARBA00005648"/>
    </source>
</evidence>
<dbReference type="InterPro" id="IPR006553">
    <property type="entry name" value="Leu-rich_rpt_Cys-con_subtyp"/>
</dbReference>
<evidence type="ECO:0000259" key="7">
    <source>
        <dbReference type="Pfam" id="PF13850"/>
    </source>
</evidence>
<dbReference type="InterPro" id="IPR045888">
    <property type="entry name" value="Erv"/>
</dbReference>
<comment type="caution">
    <text evidence="9">The sequence shown here is derived from an EMBL/GenBank/DDBJ whole genome shotgun (WGS) entry which is preliminary data.</text>
</comment>
<dbReference type="Pfam" id="PF07970">
    <property type="entry name" value="COPIIcoated_ERV"/>
    <property type="match status" value="1"/>
</dbReference>
<evidence type="ECO:0000313" key="9">
    <source>
        <dbReference type="EMBL" id="KAK1946942.1"/>
    </source>
</evidence>
<comment type="subcellular location">
    <subcellularLocation>
        <location evidence="1">Membrane</location>
        <topology evidence="1">Multi-pass membrane protein</topology>
    </subcellularLocation>
</comment>
<dbReference type="InterPro" id="IPR032675">
    <property type="entry name" value="LRR_dom_sf"/>
</dbReference>
<dbReference type="GO" id="GO:0030134">
    <property type="term" value="C:COPII-coated ER to Golgi transport vesicle"/>
    <property type="evidence" value="ECO:0007669"/>
    <property type="project" value="TreeGrafter"/>
</dbReference>
<feature type="domain" description="Endoplasmic reticulum vesicle transporter C-terminal" evidence="6">
    <location>
        <begin position="522"/>
        <end position="684"/>
    </location>
</feature>
<evidence type="ECO:0000259" key="6">
    <source>
        <dbReference type="Pfam" id="PF07970"/>
    </source>
</evidence>
<keyword evidence="10" id="KW-1185">Reference proteome</keyword>
<dbReference type="InterPro" id="IPR057207">
    <property type="entry name" value="FBXL15_LRR"/>
</dbReference>
<organism evidence="9 10">
    <name type="scientific">Phytophthora citrophthora</name>
    <dbReference type="NCBI Taxonomy" id="4793"/>
    <lineage>
        <taxon>Eukaryota</taxon>
        <taxon>Sar</taxon>
        <taxon>Stramenopiles</taxon>
        <taxon>Oomycota</taxon>
        <taxon>Peronosporomycetes</taxon>
        <taxon>Peronosporales</taxon>
        <taxon>Peronosporaceae</taxon>
        <taxon>Phytophthora</taxon>
    </lineage>
</organism>
<dbReference type="Pfam" id="PF13850">
    <property type="entry name" value="ERGIC_N"/>
    <property type="match status" value="1"/>
</dbReference>
<name>A0AAD9LU07_9STRA</name>
<dbReference type="SMART" id="SM00367">
    <property type="entry name" value="LRR_CC"/>
    <property type="match status" value="9"/>
</dbReference>
<dbReference type="AlphaFoldDB" id="A0AAD9LU07"/>
<evidence type="ECO:0000313" key="10">
    <source>
        <dbReference type="Proteomes" id="UP001259832"/>
    </source>
</evidence>
<evidence type="ECO:0000256" key="3">
    <source>
        <dbReference type="ARBA" id="ARBA00022692"/>
    </source>
</evidence>
<dbReference type="SUPFAM" id="SSF52047">
    <property type="entry name" value="RNI-like"/>
    <property type="match status" value="1"/>
</dbReference>
<sequence length="695" mass="76911">MAEAPQSVPSLAALCVARLALGAPQRALLSILRRLPEELVLTLLADMIASKTLTDDRLAAFFMISRRVLNLSGCCSIRNSILRQIPFRCPELRCLDLSNCPQVTNTVIRAVLQGCSNLQTLQLDGCRHITDAAFQPDHSPFYALLACTSLKTVSFARCSQLTKDLVLFLVKACRSLTDINFSRCKRIHDDAIHLLLRSTTDLQRLNLSFMDISDKAFTTEPSDQRNGFYAMGRALRAIDLTQSNITDVTLFALAKHCPHLEEVKLSCCNEITDVGVEALVRSCRRLRALDLTNCALITDRGVGVIGAYGQQLEYLNLSWCMNITDKSVVDVARGCEHLQEVLLVWCTQLTDASIDAFLPCEDSTLEFTARAKNLKLNFSGCKGISTARIEDARKNGLDIVTGLAIETFLTGVPTSSINMSWRRFDLNVKGVEGIQERTIGGGVVTLVSCVVVAFLLLSEFSVWWTVSVTHRMHVDTEPDFPINIEVDVSFLHEACKEVALDVSDSKGHKEVLLKKDIQEEPFGENGCRLFGTVQVQKVAGDLSFAHEGSLTVFSFFDFLNFNSSHVINHLRFGPQIPDMETPLIDVHKILTNNLATYKYFVSVVPSRYVYLNGRSVTTFQYSVTEHETSSRGPNGQVSFPGVIFSYEFAPIAVEYIESKPSILHFLTSTSAIVGGVFAVARMIDGAIYSVSKKVD</sequence>
<evidence type="ECO:0000256" key="4">
    <source>
        <dbReference type="ARBA" id="ARBA00022989"/>
    </source>
</evidence>
<comment type="similarity">
    <text evidence="2">Belongs to the ERGIC family.</text>
</comment>
<keyword evidence="3" id="KW-0812">Transmembrane</keyword>
<keyword evidence="4" id="KW-1133">Transmembrane helix</keyword>